<evidence type="ECO:0000259" key="5">
    <source>
        <dbReference type="PROSITE" id="PS50931"/>
    </source>
</evidence>
<dbReference type="GO" id="GO:0003700">
    <property type="term" value="F:DNA-binding transcription factor activity"/>
    <property type="evidence" value="ECO:0007669"/>
    <property type="project" value="InterPro"/>
</dbReference>
<dbReference type="CDD" id="cd08422">
    <property type="entry name" value="PBP2_CrgA_like"/>
    <property type="match status" value="1"/>
</dbReference>
<dbReference type="EMBL" id="MDCJ01000002">
    <property type="protein sequence ID" value="ODS11421.1"/>
    <property type="molecule type" value="Genomic_DNA"/>
</dbReference>
<name>A0A1E3WNS9_9VIBR</name>
<evidence type="ECO:0000256" key="1">
    <source>
        <dbReference type="ARBA" id="ARBA00009437"/>
    </source>
</evidence>
<dbReference type="OrthoDB" id="9786526at2"/>
<comment type="similarity">
    <text evidence="1">Belongs to the LysR transcriptional regulatory family.</text>
</comment>
<dbReference type="Pfam" id="PF00126">
    <property type="entry name" value="HTH_1"/>
    <property type="match status" value="1"/>
</dbReference>
<keyword evidence="4" id="KW-0804">Transcription</keyword>
<reference evidence="6 7" key="1">
    <citation type="submission" date="2016-08" db="EMBL/GenBank/DDBJ databases">
        <title>Genome sequencing of Vibrio scophthalmi strain FP3289, an isolated from Paralichthys olivaceus.</title>
        <authorList>
            <person name="Han H.-J."/>
        </authorList>
    </citation>
    <scope>NUCLEOTIDE SEQUENCE [LARGE SCALE GENOMIC DNA]</scope>
    <source>
        <strain evidence="6 7">FP3289</strain>
    </source>
</reference>
<dbReference type="RefSeq" id="WP_069446677.1">
    <property type="nucleotide sequence ID" value="NZ_MDCJ01000002.1"/>
</dbReference>
<proteinExistence type="inferred from homology"/>
<dbReference type="SUPFAM" id="SSF46785">
    <property type="entry name" value="Winged helix' DNA-binding domain"/>
    <property type="match status" value="1"/>
</dbReference>
<dbReference type="InterPro" id="IPR058163">
    <property type="entry name" value="LysR-type_TF_proteobact-type"/>
</dbReference>
<keyword evidence="3" id="KW-0238">DNA-binding</keyword>
<organism evidence="6 7">
    <name type="scientific">Vibrio scophthalmi</name>
    <dbReference type="NCBI Taxonomy" id="45658"/>
    <lineage>
        <taxon>Bacteria</taxon>
        <taxon>Pseudomonadati</taxon>
        <taxon>Pseudomonadota</taxon>
        <taxon>Gammaproteobacteria</taxon>
        <taxon>Vibrionales</taxon>
        <taxon>Vibrionaceae</taxon>
        <taxon>Vibrio</taxon>
    </lineage>
</organism>
<accession>A0A1E3WNS9</accession>
<evidence type="ECO:0000256" key="2">
    <source>
        <dbReference type="ARBA" id="ARBA00023015"/>
    </source>
</evidence>
<evidence type="ECO:0000313" key="6">
    <source>
        <dbReference type="EMBL" id="ODS11421.1"/>
    </source>
</evidence>
<dbReference type="PROSITE" id="PS50931">
    <property type="entry name" value="HTH_LYSR"/>
    <property type="match status" value="1"/>
</dbReference>
<dbReference type="InterPro" id="IPR036388">
    <property type="entry name" value="WH-like_DNA-bd_sf"/>
</dbReference>
<feature type="domain" description="HTH lysR-type" evidence="5">
    <location>
        <begin position="1"/>
        <end position="59"/>
    </location>
</feature>
<dbReference type="PANTHER" id="PTHR30537:SF5">
    <property type="entry name" value="HTH-TYPE TRANSCRIPTIONAL ACTIVATOR TTDR-RELATED"/>
    <property type="match status" value="1"/>
</dbReference>
<dbReference type="Gene3D" id="3.40.190.290">
    <property type="match status" value="1"/>
</dbReference>
<gene>
    <name evidence="6" type="ORF">VSF3289_01686</name>
</gene>
<dbReference type="InterPro" id="IPR036390">
    <property type="entry name" value="WH_DNA-bd_sf"/>
</dbReference>
<dbReference type="AlphaFoldDB" id="A0A1E3WNS9"/>
<dbReference type="SUPFAM" id="SSF53850">
    <property type="entry name" value="Periplasmic binding protein-like II"/>
    <property type="match status" value="1"/>
</dbReference>
<dbReference type="InterPro" id="IPR000847">
    <property type="entry name" value="LysR_HTH_N"/>
</dbReference>
<evidence type="ECO:0000256" key="3">
    <source>
        <dbReference type="ARBA" id="ARBA00023125"/>
    </source>
</evidence>
<dbReference type="GO" id="GO:0003677">
    <property type="term" value="F:DNA binding"/>
    <property type="evidence" value="ECO:0007669"/>
    <property type="project" value="UniProtKB-KW"/>
</dbReference>
<protein>
    <submittedName>
        <fullName evidence="6">Putative HTH-type transcriptional regulator in ibpB-leuC intergenic region</fullName>
    </submittedName>
</protein>
<comment type="caution">
    <text evidence="6">The sequence shown here is derived from an EMBL/GenBank/DDBJ whole genome shotgun (WGS) entry which is preliminary data.</text>
</comment>
<dbReference type="Gene3D" id="1.10.10.10">
    <property type="entry name" value="Winged helix-like DNA-binding domain superfamily/Winged helix DNA-binding domain"/>
    <property type="match status" value="1"/>
</dbReference>
<dbReference type="PANTHER" id="PTHR30537">
    <property type="entry name" value="HTH-TYPE TRANSCRIPTIONAL REGULATOR"/>
    <property type="match status" value="1"/>
</dbReference>
<dbReference type="Pfam" id="PF03466">
    <property type="entry name" value="LysR_substrate"/>
    <property type="match status" value="1"/>
</dbReference>
<sequence length="295" mass="33659">MDKLTSMQLFVRVAQAGSFTKVANEINTSPSYVSKHIADLESQLETRLLQRTTRTTVLTLAGERYLSRCLIILNQVESAESELLEQTSSAAGKLRVSIPSVLGEKATAEMMAQFLDKYPNIDLDILVDDRFIDLIEEGYDLCVRASSAQPDSNLIYRYIGKMPFKLVASKRYVEQHGRPNSAQDLTQLKIIVHRYANNGTFTFCKNKQLEKVTIRHRIRVNSAHLVHHLVDNHQGIAFLPCYIFANNPQIEVLLPQYDDGALTVSLVYPEREHTPVKVHKFIEFFKAWFEERVDS</sequence>
<dbReference type="InterPro" id="IPR005119">
    <property type="entry name" value="LysR_subst-bd"/>
</dbReference>
<dbReference type="PATRIC" id="fig|45658.8.peg.1689"/>
<evidence type="ECO:0000256" key="4">
    <source>
        <dbReference type="ARBA" id="ARBA00023163"/>
    </source>
</evidence>
<keyword evidence="2" id="KW-0805">Transcription regulation</keyword>
<dbReference type="FunFam" id="1.10.10.10:FF:000001">
    <property type="entry name" value="LysR family transcriptional regulator"/>
    <property type="match status" value="1"/>
</dbReference>
<dbReference type="Proteomes" id="UP000095131">
    <property type="component" value="Unassembled WGS sequence"/>
</dbReference>
<evidence type="ECO:0000313" key="7">
    <source>
        <dbReference type="Proteomes" id="UP000095131"/>
    </source>
</evidence>